<organism evidence="2 3">
    <name type="scientific">Zopfia rhizophila CBS 207.26</name>
    <dbReference type="NCBI Taxonomy" id="1314779"/>
    <lineage>
        <taxon>Eukaryota</taxon>
        <taxon>Fungi</taxon>
        <taxon>Dikarya</taxon>
        <taxon>Ascomycota</taxon>
        <taxon>Pezizomycotina</taxon>
        <taxon>Dothideomycetes</taxon>
        <taxon>Dothideomycetes incertae sedis</taxon>
        <taxon>Zopfiaceae</taxon>
        <taxon>Zopfia</taxon>
    </lineage>
</organism>
<dbReference type="Proteomes" id="UP000800200">
    <property type="component" value="Unassembled WGS sequence"/>
</dbReference>
<feature type="compositionally biased region" description="Basic and acidic residues" evidence="1">
    <location>
        <begin position="349"/>
        <end position="360"/>
    </location>
</feature>
<dbReference type="EMBL" id="ML994617">
    <property type="protein sequence ID" value="KAF2191051.1"/>
    <property type="molecule type" value="Genomic_DNA"/>
</dbReference>
<dbReference type="OrthoDB" id="3945102at2759"/>
<protein>
    <recommendedName>
        <fullName evidence="4">BTB domain-containing protein</fullName>
    </recommendedName>
</protein>
<keyword evidence="3" id="KW-1185">Reference proteome</keyword>
<evidence type="ECO:0000256" key="1">
    <source>
        <dbReference type="SAM" id="MobiDB-lite"/>
    </source>
</evidence>
<dbReference type="AlphaFoldDB" id="A0A6A6EI08"/>
<reference evidence="2" key="1">
    <citation type="journal article" date="2020" name="Stud. Mycol.">
        <title>101 Dothideomycetes genomes: a test case for predicting lifestyles and emergence of pathogens.</title>
        <authorList>
            <person name="Haridas S."/>
            <person name="Albert R."/>
            <person name="Binder M."/>
            <person name="Bloem J."/>
            <person name="Labutti K."/>
            <person name="Salamov A."/>
            <person name="Andreopoulos B."/>
            <person name="Baker S."/>
            <person name="Barry K."/>
            <person name="Bills G."/>
            <person name="Bluhm B."/>
            <person name="Cannon C."/>
            <person name="Castanera R."/>
            <person name="Culley D."/>
            <person name="Daum C."/>
            <person name="Ezra D."/>
            <person name="Gonzalez J."/>
            <person name="Henrissat B."/>
            <person name="Kuo A."/>
            <person name="Liang C."/>
            <person name="Lipzen A."/>
            <person name="Lutzoni F."/>
            <person name="Magnuson J."/>
            <person name="Mondo S."/>
            <person name="Nolan M."/>
            <person name="Ohm R."/>
            <person name="Pangilinan J."/>
            <person name="Park H.-J."/>
            <person name="Ramirez L."/>
            <person name="Alfaro M."/>
            <person name="Sun H."/>
            <person name="Tritt A."/>
            <person name="Yoshinaga Y."/>
            <person name="Zwiers L.-H."/>
            <person name="Turgeon B."/>
            <person name="Goodwin S."/>
            <person name="Spatafora J."/>
            <person name="Crous P."/>
            <person name="Grigoriev I."/>
        </authorList>
    </citation>
    <scope>NUCLEOTIDE SEQUENCE</scope>
    <source>
        <strain evidence="2">CBS 207.26</strain>
    </source>
</reference>
<sequence length="447" mass="49598">MASLDFLRLFPSGNATLMVILPDGTVSHINNLDPYTISNKCPLLSLSFEHGMDGVPKASIEATSLELVIYFLRYLYLSDYLVCNDFEPVPCSLLIHAELCKMAENYDLPELQIAAHVNLLRETELSCSRPTPPLGLCEAIRFIYEHLADQQPLIETLLNYCVFCFQYHALGSNPEFRKVAYEIGPFHRDLCRTSFNRGFQDDGAAEIVCLPVCRPNPHSEADLGERALGDFLFELWCDSDGAQLDSCNNAELGSKKRRKMHAEAGFTLVYRPKDPNALDTLGTGESSSDEGFTVVHRPNGCIAPANDRFTDYSSSSAESDSDAHSIVGTPQYEKLEGSFITIKPSSIKQPKEEDTNRALHEIPLLSTSESTKVEEQFSNDQSSKTTPSNVAKPSRSHFDGITEEDLAPFDGHASITRPPLQEQNTTLTAISDLQGDDDAWESEWSII</sequence>
<proteinExistence type="predicted"/>
<feature type="region of interest" description="Disordered" evidence="1">
    <location>
        <begin position="305"/>
        <end position="325"/>
    </location>
</feature>
<evidence type="ECO:0008006" key="4">
    <source>
        <dbReference type="Google" id="ProtNLM"/>
    </source>
</evidence>
<evidence type="ECO:0000313" key="3">
    <source>
        <dbReference type="Proteomes" id="UP000800200"/>
    </source>
</evidence>
<name>A0A6A6EI08_9PEZI</name>
<evidence type="ECO:0000313" key="2">
    <source>
        <dbReference type="EMBL" id="KAF2191051.1"/>
    </source>
</evidence>
<feature type="compositionally biased region" description="Polar residues" evidence="1">
    <location>
        <begin position="365"/>
        <end position="391"/>
    </location>
</feature>
<accession>A0A6A6EI08</accession>
<gene>
    <name evidence="2" type="ORF">K469DRAFT_622365</name>
</gene>
<feature type="region of interest" description="Disordered" evidence="1">
    <location>
        <begin position="343"/>
        <end position="423"/>
    </location>
</feature>